<dbReference type="CDD" id="cd05660">
    <property type="entry name" value="M28_like_PA"/>
    <property type="match status" value="1"/>
</dbReference>
<gene>
    <name evidence="2" type="ORF">RXV94_09240</name>
</gene>
<dbReference type="Gene3D" id="3.40.630.10">
    <property type="entry name" value="Zn peptidases"/>
    <property type="match status" value="1"/>
</dbReference>
<sequence length="342" mass="38718">MKRVLILIQLLALTLYNCGVSPKSTSASDLNSINDSLVIKFANTITAFELKEALYAYASDEFEGRRTGQPGQKKAVEYLKNFYVSQGISALLDDNDYFQEVPKTYLGKGLEDSENVLAYIEGSEKPNEFIVISAHLDHEGIKNGDIYNGADDDGSGTVSILEIAEAFKKAVNDGYRPKRSILFLHVTAEEEGLLGSQYFTDVDPVVPLKNIVANLNIDMIGRRDIKHNEDGNYIYLIGSNKLSAELHQLSEDINTKYVGLELDYTYNSVSDPNRYFYRSDHYNFAKHNIPVIFYFSGNHADYHKPTDTPEKIEYDLLEKRTKLIFYTAWELATRENRITIGL</sequence>
<dbReference type="Proteomes" id="UP001268651">
    <property type="component" value="Unassembled WGS sequence"/>
</dbReference>
<dbReference type="RefSeq" id="WP_316662345.1">
    <property type="nucleotide sequence ID" value="NZ_JAWHTF010000004.1"/>
</dbReference>
<organism evidence="2 3">
    <name type="scientific">Gilvirhabdus luticola</name>
    <dbReference type="NCBI Taxonomy" id="3079858"/>
    <lineage>
        <taxon>Bacteria</taxon>
        <taxon>Pseudomonadati</taxon>
        <taxon>Bacteroidota</taxon>
        <taxon>Flavobacteriia</taxon>
        <taxon>Flavobacteriales</taxon>
        <taxon>Flavobacteriaceae</taxon>
        <taxon>Gilvirhabdus</taxon>
    </lineage>
</organism>
<dbReference type="PROSITE" id="PS00018">
    <property type="entry name" value="EF_HAND_1"/>
    <property type="match status" value="1"/>
</dbReference>
<dbReference type="PANTHER" id="PTHR12147:SF26">
    <property type="entry name" value="PEPTIDASE M28 DOMAIN-CONTAINING PROTEIN"/>
    <property type="match status" value="1"/>
</dbReference>
<evidence type="ECO:0000259" key="1">
    <source>
        <dbReference type="Pfam" id="PF04389"/>
    </source>
</evidence>
<name>A0ABU3U7F0_9FLAO</name>
<dbReference type="Pfam" id="PF04389">
    <property type="entry name" value="Peptidase_M28"/>
    <property type="match status" value="1"/>
</dbReference>
<proteinExistence type="predicted"/>
<dbReference type="InterPro" id="IPR045175">
    <property type="entry name" value="M28_fam"/>
</dbReference>
<evidence type="ECO:0000313" key="2">
    <source>
        <dbReference type="EMBL" id="MDU8886343.1"/>
    </source>
</evidence>
<comment type="caution">
    <text evidence="2">The sequence shown here is derived from an EMBL/GenBank/DDBJ whole genome shotgun (WGS) entry which is preliminary data.</text>
</comment>
<keyword evidence="3" id="KW-1185">Reference proteome</keyword>
<dbReference type="PANTHER" id="PTHR12147">
    <property type="entry name" value="METALLOPEPTIDASE M28 FAMILY MEMBER"/>
    <property type="match status" value="1"/>
</dbReference>
<accession>A0ABU3U7F0</accession>
<reference evidence="2 3" key="1">
    <citation type="submission" date="2023-10" db="EMBL/GenBank/DDBJ databases">
        <title>Marimonas sp. nov. isolated from tidal mud flat.</title>
        <authorList>
            <person name="Jaincy N.J."/>
            <person name="Srinivasan S."/>
            <person name="Lee S.-S."/>
        </authorList>
    </citation>
    <scope>NUCLEOTIDE SEQUENCE [LARGE SCALE GENOMIC DNA]</scope>
    <source>
        <strain evidence="2 3">MJ-SS3</strain>
    </source>
</reference>
<dbReference type="EMBL" id="JAWHTF010000004">
    <property type="protein sequence ID" value="MDU8886343.1"/>
    <property type="molecule type" value="Genomic_DNA"/>
</dbReference>
<protein>
    <submittedName>
        <fullName evidence="2">M28 family metallopeptidase</fullName>
    </submittedName>
</protein>
<evidence type="ECO:0000313" key="3">
    <source>
        <dbReference type="Proteomes" id="UP001268651"/>
    </source>
</evidence>
<dbReference type="InterPro" id="IPR018247">
    <property type="entry name" value="EF_Hand_1_Ca_BS"/>
</dbReference>
<feature type="domain" description="Peptidase M28" evidence="1">
    <location>
        <begin position="115"/>
        <end position="326"/>
    </location>
</feature>
<dbReference type="SUPFAM" id="SSF53187">
    <property type="entry name" value="Zn-dependent exopeptidases"/>
    <property type="match status" value="1"/>
</dbReference>
<dbReference type="InterPro" id="IPR007484">
    <property type="entry name" value="Peptidase_M28"/>
</dbReference>